<organism evidence="1 2">
    <name type="scientific">Wenzhouxiangella marina</name>
    <dbReference type="NCBI Taxonomy" id="1579979"/>
    <lineage>
        <taxon>Bacteria</taxon>
        <taxon>Pseudomonadati</taxon>
        <taxon>Pseudomonadota</taxon>
        <taxon>Gammaproteobacteria</taxon>
        <taxon>Chromatiales</taxon>
        <taxon>Wenzhouxiangellaceae</taxon>
        <taxon>Wenzhouxiangella</taxon>
    </lineage>
</organism>
<dbReference type="EMBL" id="CP012154">
    <property type="protein sequence ID" value="AKS42480.1"/>
    <property type="molecule type" value="Genomic_DNA"/>
</dbReference>
<dbReference type="OrthoDB" id="9913602at2"/>
<keyword evidence="2" id="KW-1185">Reference proteome</keyword>
<dbReference type="AlphaFoldDB" id="A0A0K0XXS9"/>
<proteinExistence type="predicted"/>
<dbReference type="KEGG" id="wma:WM2015_2115"/>
<gene>
    <name evidence="1" type="ORF">WM2015_2115</name>
</gene>
<reference evidence="2" key="1">
    <citation type="submission" date="2015-07" db="EMBL/GenBank/DDBJ databases">
        <authorList>
            <person name="Kim K.M."/>
        </authorList>
    </citation>
    <scope>NUCLEOTIDE SEQUENCE [LARGE SCALE GENOMIC DNA]</scope>
    <source>
        <strain evidence="2">KCTC 42284</strain>
    </source>
</reference>
<protein>
    <submittedName>
        <fullName evidence="1">Uncharacterized protein</fullName>
    </submittedName>
</protein>
<accession>A0A0K0XXS9</accession>
<dbReference type="RefSeq" id="WP_049726036.1">
    <property type="nucleotide sequence ID" value="NZ_CP012154.1"/>
</dbReference>
<evidence type="ECO:0000313" key="1">
    <source>
        <dbReference type="EMBL" id="AKS42480.1"/>
    </source>
</evidence>
<dbReference type="Proteomes" id="UP000066624">
    <property type="component" value="Chromosome"/>
</dbReference>
<name>A0A0K0XXS9_9GAMM</name>
<evidence type="ECO:0000313" key="2">
    <source>
        <dbReference type="Proteomes" id="UP000066624"/>
    </source>
</evidence>
<dbReference type="STRING" id="1579979.WM2015_2115"/>
<sequence length="146" mass="15759">MHFGRFCLILLGACLAASLAAAQAPERFLVESSLWLDGEAQTVPVLVVTAAEPGLLLPETVSEGGWRMEIQARPVDDPLSPSDSLWIEVTLSLFEDGQWLPLIDSMLGVPEGETATLSVVEEGQQASPETAQVYLQLKTSRLRPAD</sequence>